<evidence type="ECO:0000256" key="6">
    <source>
        <dbReference type="RuleBase" id="RU364152"/>
    </source>
</evidence>
<name>A0A1D1VR34_RAMVA</name>
<keyword evidence="4 6" id="KW-0539">Nucleus</keyword>
<comment type="subunit">
    <text evidence="6">Component of the Mediator complex.</text>
</comment>
<dbReference type="GO" id="GO:0003713">
    <property type="term" value="F:transcription coactivator activity"/>
    <property type="evidence" value="ECO:0007669"/>
    <property type="project" value="TreeGrafter"/>
</dbReference>
<proteinExistence type="inferred from homology"/>
<reference evidence="7 8" key="1">
    <citation type="journal article" date="2016" name="Nat. Commun.">
        <title>Extremotolerant tardigrade genome and improved radiotolerance of human cultured cells by tardigrade-unique protein.</title>
        <authorList>
            <person name="Hashimoto T."/>
            <person name="Horikawa D.D."/>
            <person name="Saito Y."/>
            <person name="Kuwahara H."/>
            <person name="Kozuka-Hata H."/>
            <person name="Shin-I T."/>
            <person name="Minakuchi Y."/>
            <person name="Ohishi K."/>
            <person name="Motoyama A."/>
            <person name="Aizu T."/>
            <person name="Enomoto A."/>
            <person name="Kondo K."/>
            <person name="Tanaka S."/>
            <person name="Hara Y."/>
            <person name="Koshikawa S."/>
            <person name="Sagara H."/>
            <person name="Miura T."/>
            <person name="Yokobori S."/>
            <person name="Miyagawa K."/>
            <person name="Suzuki Y."/>
            <person name="Kubo T."/>
            <person name="Oyama M."/>
            <person name="Kohara Y."/>
            <person name="Fujiyama A."/>
            <person name="Arakawa K."/>
            <person name="Katayama T."/>
            <person name="Toyoda A."/>
            <person name="Kunieda T."/>
        </authorList>
    </citation>
    <scope>NUCLEOTIDE SEQUENCE [LARGE SCALE GENOMIC DNA]</scope>
    <source>
        <strain evidence="7 8">YOKOZUNA-1</strain>
    </source>
</reference>
<dbReference type="InterPro" id="IPR013921">
    <property type="entry name" value="Mediator_Med20"/>
</dbReference>
<evidence type="ECO:0000313" key="7">
    <source>
        <dbReference type="EMBL" id="GAV03296.1"/>
    </source>
</evidence>
<dbReference type="GO" id="GO:0016592">
    <property type="term" value="C:mediator complex"/>
    <property type="evidence" value="ECO:0007669"/>
    <property type="project" value="InterPro"/>
</dbReference>
<protein>
    <recommendedName>
        <fullName evidence="3 6">Mediator of RNA polymerase II transcription subunit 20</fullName>
    </recommendedName>
    <alternativeName>
        <fullName evidence="5 6">Mediator complex subunit 20</fullName>
    </alternativeName>
</protein>
<evidence type="ECO:0000256" key="5">
    <source>
        <dbReference type="ARBA" id="ARBA00031954"/>
    </source>
</evidence>
<evidence type="ECO:0000256" key="3">
    <source>
        <dbReference type="ARBA" id="ARBA00019690"/>
    </source>
</evidence>
<dbReference type="GO" id="GO:0006357">
    <property type="term" value="P:regulation of transcription by RNA polymerase II"/>
    <property type="evidence" value="ECO:0007669"/>
    <property type="project" value="InterPro"/>
</dbReference>
<sequence>MISWVVPYPTPEGKTHNQALDDLSKLLLAQGYEKDVPYCVECEMYVSLPEMMPVQKVFHVILDSDRPASCFLIPDKDQSISITAEKSMMGFLSKLSKIFKTSPGKTGNLEVRGQTFLYRDFCVRAGILSYGGVIKGVIVEAELRSCSILITAVELMKEFMSTFMPTPMDTVPSYISSKPNILGAMYSPLETIHQYYDIFASVRAGRSLVSR</sequence>
<comment type="caution">
    <text evidence="7">The sequence shown here is derived from an EMBL/GenBank/DDBJ whole genome shotgun (WGS) entry which is preliminary data.</text>
</comment>
<accession>A0A1D1VR34</accession>
<evidence type="ECO:0000256" key="2">
    <source>
        <dbReference type="ARBA" id="ARBA00010743"/>
    </source>
</evidence>
<dbReference type="STRING" id="947166.A0A1D1VR34"/>
<keyword evidence="6" id="KW-0804">Transcription</keyword>
<keyword evidence="8" id="KW-1185">Reference proteome</keyword>
<dbReference type="Pfam" id="PF08612">
    <property type="entry name" value="Med20"/>
    <property type="match status" value="1"/>
</dbReference>
<organism evidence="7 8">
    <name type="scientific">Ramazzottius varieornatus</name>
    <name type="common">Water bear</name>
    <name type="synonym">Tardigrade</name>
    <dbReference type="NCBI Taxonomy" id="947166"/>
    <lineage>
        <taxon>Eukaryota</taxon>
        <taxon>Metazoa</taxon>
        <taxon>Ecdysozoa</taxon>
        <taxon>Tardigrada</taxon>
        <taxon>Eutardigrada</taxon>
        <taxon>Parachela</taxon>
        <taxon>Hypsibioidea</taxon>
        <taxon>Ramazzottiidae</taxon>
        <taxon>Ramazzottius</taxon>
    </lineage>
</organism>
<dbReference type="PANTHER" id="PTHR12465">
    <property type="entry name" value="UBIQUITIN SPECIFIC PROTEASE HOMOLOG 49"/>
    <property type="match status" value="1"/>
</dbReference>
<comment type="function">
    <text evidence="6">Component of the Mediator complex, a coactivator involved in the regulated transcription of nearly all RNA polymerase II-dependent genes. Mediator functions as a bridge to convey information from gene-specific regulatory proteins to the basal RNA polymerase II transcription machinery. Mediator is recruited to promoters by direct interactions with regulatory proteins and serves as a scaffold for the assembly of a functional preinitiation complex with RNA polymerase II and the general transcription factors.</text>
</comment>
<evidence type="ECO:0000313" key="8">
    <source>
        <dbReference type="Proteomes" id="UP000186922"/>
    </source>
</evidence>
<gene>
    <name evidence="7" type="primary">RvY_13740-4</name>
    <name evidence="6" type="synonym">MED20</name>
    <name evidence="7" type="synonym">RvY_13740.4</name>
    <name evidence="7" type="ORF">RvY_13740</name>
</gene>
<evidence type="ECO:0000256" key="4">
    <source>
        <dbReference type="ARBA" id="ARBA00023242"/>
    </source>
</evidence>
<evidence type="ECO:0000256" key="1">
    <source>
        <dbReference type="ARBA" id="ARBA00004123"/>
    </source>
</evidence>
<dbReference type="AlphaFoldDB" id="A0A1D1VR34"/>
<dbReference type="PANTHER" id="PTHR12465:SF0">
    <property type="entry name" value="MEDIATOR OF RNA POLYMERASE II TRANSCRIPTION SUBUNIT 20"/>
    <property type="match status" value="1"/>
</dbReference>
<comment type="subcellular location">
    <subcellularLocation>
        <location evidence="1 6">Nucleus</location>
    </subcellularLocation>
</comment>
<dbReference type="OrthoDB" id="1854899at2759"/>
<comment type="similarity">
    <text evidence="2 6">Belongs to the Mediator complex subunit 20 family.</text>
</comment>
<dbReference type="Proteomes" id="UP000186922">
    <property type="component" value="Unassembled WGS sequence"/>
</dbReference>
<keyword evidence="6" id="KW-0010">Activator</keyword>
<dbReference type="EMBL" id="BDGG01000009">
    <property type="protein sequence ID" value="GAV03296.1"/>
    <property type="molecule type" value="Genomic_DNA"/>
</dbReference>
<keyword evidence="6" id="KW-0805">Transcription regulation</keyword>